<keyword evidence="1" id="KW-0645">Protease</keyword>
<evidence type="ECO:0000256" key="1">
    <source>
        <dbReference type="ARBA" id="ARBA00022670"/>
    </source>
</evidence>
<dbReference type="CDD" id="cd08071">
    <property type="entry name" value="MPN_DUF2466"/>
    <property type="match status" value="1"/>
</dbReference>
<dbReference type="Pfam" id="PF04002">
    <property type="entry name" value="RadC"/>
    <property type="match status" value="1"/>
</dbReference>
<organism evidence="7 8">
    <name type="scientific">Sphingobacterium detergens</name>
    <dbReference type="NCBI Taxonomy" id="1145106"/>
    <lineage>
        <taxon>Bacteria</taxon>
        <taxon>Pseudomonadati</taxon>
        <taxon>Bacteroidota</taxon>
        <taxon>Sphingobacteriia</taxon>
        <taxon>Sphingobacteriales</taxon>
        <taxon>Sphingobacteriaceae</taxon>
        <taxon>Sphingobacterium</taxon>
    </lineage>
</organism>
<dbReference type="PANTHER" id="PTHR30471:SF3">
    <property type="entry name" value="UPF0758 PROTEIN YEES-RELATED"/>
    <property type="match status" value="1"/>
</dbReference>
<evidence type="ECO:0000256" key="2">
    <source>
        <dbReference type="ARBA" id="ARBA00022723"/>
    </source>
</evidence>
<dbReference type="InterPro" id="IPR025657">
    <property type="entry name" value="RadC_JAB"/>
</dbReference>
<dbReference type="EMBL" id="RAPY01000004">
    <property type="protein sequence ID" value="RKE47140.1"/>
    <property type="molecule type" value="Genomic_DNA"/>
</dbReference>
<accession>A0A420ARU3</accession>
<evidence type="ECO:0000313" key="7">
    <source>
        <dbReference type="EMBL" id="RKE47140.1"/>
    </source>
</evidence>
<dbReference type="GO" id="GO:0006508">
    <property type="term" value="P:proteolysis"/>
    <property type="evidence" value="ECO:0007669"/>
    <property type="project" value="UniProtKB-KW"/>
</dbReference>
<dbReference type="OrthoDB" id="9804482at2"/>
<evidence type="ECO:0000256" key="3">
    <source>
        <dbReference type="ARBA" id="ARBA00022801"/>
    </source>
</evidence>
<evidence type="ECO:0000256" key="4">
    <source>
        <dbReference type="ARBA" id="ARBA00022833"/>
    </source>
</evidence>
<dbReference type="SUPFAM" id="SSF102712">
    <property type="entry name" value="JAB1/MPN domain"/>
    <property type="match status" value="1"/>
</dbReference>
<dbReference type="GO" id="GO:0046872">
    <property type="term" value="F:metal ion binding"/>
    <property type="evidence" value="ECO:0007669"/>
    <property type="project" value="UniProtKB-KW"/>
</dbReference>
<comment type="caution">
    <text evidence="7">The sequence shown here is derived from an EMBL/GenBank/DDBJ whole genome shotgun (WGS) entry which is preliminary data.</text>
</comment>
<dbReference type="Proteomes" id="UP000286246">
    <property type="component" value="Unassembled WGS sequence"/>
</dbReference>
<dbReference type="InterPro" id="IPR001405">
    <property type="entry name" value="UPF0758"/>
</dbReference>
<sequence>MEPSKILPLNKKVPVIGLTYHSKVPVDQQPSVNKSVDAYNLFIENWNMDTIELQEEFSILLLSTSKRAHGIFRVSKGGLNATIIDPKLIFTAALKTRAHAIIIAHNHPSLNLTPSQADINITRKLIQAGEILDIKVLDHLIITPFSYYSFSEEGII</sequence>
<dbReference type="InterPro" id="IPR037518">
    <property type="entry name" value="MPN"/>
</dbReference>
<keyword evidence="4" id="KW-0862">Zinc</keyword>
<dbReference type="PANTHER" id="PTHR30471">
    <property type="entry name" value="DNA REPAIR PROTEIN RADC"/>
    <property type="match status" value="1"/>
</dbReference>
<keyword evidence="3" id="KW-0378">Hydrolase</keyword>
<keyword evidence="5" id="KW-0482">Metalloprotease</keyword>
<name>A0A420ARU3_SPHD1</name>
<dbReference type="Gene3D" id="3.40.140.10">
    <property type="entry name" value="Cytidine Deaminase, domain 2"/>
    <property type="match status" value="1"/>
</dbReference>
<dbReference type="PROSITE" id="PS50249">
    <property type="entry name" value="MPN"/>
    <property type="match status" value="1"/>
</dbReference>
<evidence type="ECO:0000313" key="8">
    <source>
        <dbReference type="Proteomes" id="UP000286246"/>
    </source>
</evidence>
<proteinExistence type="predicted"/>
<evidence type="ECO:0000259" key="6">
    <source>
        <dbReference type="PROSITE" id="PS50249"/>
    </source>
</evidence>
<dbReference type="AlphaFoldDB" id="A0A420ARU3"/>
<keyword evidence="8" id="KW-1185">Reference proteome</keyword>
<reference evidence="7 8" key="1">
    <citation type="submission" date="2018-09" db="EMBL/GenBank/DDBJ databases">
        <title>Genomic Encyclopedia of Type Strains, Phase III (KMG-III): the genomes of soil and plant-associated and newly described type strains.</title>
        <authorList>
            <person name="Whitman W."/>
        </authorList>
    </citation>
    <scope>NUCLEOTIDE SEQUENCE [LARGE SCALE GENOMIC DNA]</scope>
    <source>
        <strain evidence="7 8">CECT 7938</strain>
    </source>
</reference>
<gene>
    <name evidence="7" type="ORF">DFQ12_4301</name>
</gene>
<dbReference type="RefSeq" id="WP_120260956.1">
    <property type="nucleotide sequence ID" value="NZ_RAPY01000004.1"/>
</dbReference>
<feature type="domain" description="MPN" evidence="6">
    <location>
        <begin position="31"/>
        <end position="156"/>
    </location>
</feature>
<dbReference type="GO" id="GO:0008237">
    <property type="term" value="F:metallopeptidase activity"/>
    <property type="evidence" value="ECO:0007669"/>
    <property type="project" value="UniProtKB-KW"/>
</dbReference>
<evidence type="ECO:0000256" key="5">
    <source>
        <dbReference type="ARBA" id="ARBA00023049"/>
    </source>
</evidence>
<keyword evidence="2" id="KW-0479">Metal-binding</keyword>
<protein>
    <submittedName>
        <fullName evidence="7">DNA repair protein RadC</fullName>
    </submittedName>
</protein>